<name>B6WUB1_9BACT</name>
<proteinExistence type="predicted"/>
<evidence type="ECO:0000313" key="2">
    <source>
        <dbReference type="Proteomes" id="UP000003676"/>
    </source>
</evidence>
<sequence length="101" mass="11445">MRMELMWIGQETRLDMTTACILDDQQPGQRLDGGHVAMLSGTAHHMAHSIVHRRGIDDSVKFIHHFVDIDLFHITLQELPCLYSREPVLTAIQTGALRLSV</sequence>
<dbReference type="HOGENOM" id="CLU_2286952_0_0_7"/>
<dbReference type="AlphaFoldDB" id="B6WUB1"/>
<accession>B6WUB1</accession>
<evidence type="ECO:0000313" key="1">
    <source>
        <dbReference type="EMBL" id="EEB33437.1"/>
    </source>
</evidence>
<protein>
    <submittedName>
        <fullName evidence="1">Uncharacterized protein</fullName>
    </submittedName>
</protein>
<organism evidence="1 2">
    <name type="scientific">Desulfovibrio piger ATCC 29098</name>
    <dbReference type="NCBI Taxonomy" id="411464"/>
    <lineage>
        <taxon>Bacteria</taxon>
        <taxon>Pseudomonadati</taxon>
        <taxon>Thermodesulfobacteriota</taxon>
        <taxon>Desulfovibrionia</taxon>
        <taxon>Desulfovibrionales</taxon>
        <taxon>Desulfovibrionaceae</taxon>
        <taxon>Desulfovibrio</taxon>
    </lineage>
</organism>
<gene>
    <name evidence="1" type="ORF">DESPIG_01669</name>
</gene>
<comment type="caution">
    <text evidence="1">The sequence shown here is derived from an EMBL/GenBank/DDBJ whole genome shotgun (WGS) entry which is preliminary data.</text>
</comment>
<reference evidence="1 2" key="1">
    <citation type="submission" date="2008-10" db="EMBL/GenBank/DDBJ databases">
        <title>Draft genome sequence of Desulvovibrio piger (ATCC 29098).</title>
        <authorList>
            <person name="Sudarsanam P."/>
            <person name="Ley R."/>
            <person name="Guruge J."/>
            <person name="Turnbaugh P.J."/>
            <person name="Mahowald M."/>
            <person name="Liep D."/>
            <person name="Gordon J."/>
        </authorList>
    </citation>
    <scope>NUCLEOTIDE SEQUENCE [LARGE SCALE GENOMIC DNA]</scope>
    <source>
        <strain evidence="1 2">ATCC 29098</strain>
    </source>
</reference>
<reference evidence="1 2" key="2">
    <citation type="submission" date="2008-10" db="EMBL/GenBank/DDBJ databases">
        <authorList>
            <person name="Fulton L."/>
            <person name="Clifton S."/>
            <person name="Fulton B."/>
            <person name="Xu J."/>
            <person name="Minx P."/>
            <person name="Pepin K.H."/>
            <person name="Johnson M."/>
            <person name="Bhonagiri V."/>
            <person name="Nash W.E."/>
            <person name="Mardis E.R."/>
            <person name="Wilson R.K."/>
        </authorList>
    </citation>
    <scope>NUCLEOTIDE SEQUENCE [LARGE SCALE GENOMIC DNA]</scope>
    <source>
        <strain evidence="1 2">ATCC 29098</strain>
    </source>
</reference>
<dbReference type="EMBL" id="ABXU01000047">
    <property type="protein sequence ID" value="EEB33437.1"/>
    <property type="molecule type" value="Genomic_DNA"/>
</dbReference>
<dbReference type="Proteomes" id="UP000003676">
    <property type="component" value="Unassembled WGS sequence"/>
</dbReference>